<accession>A0A0L8BF82</accession>
<dbReference type="InterPro" id="IPR039422">
    <property type="entry name" value="MarR/SlyA-like"/>
</dbReference>
<dbReference type="AlphaFoldDB" id="A0A0L8BF82"/>
<dbReference type="InterPro" id="IPR036390">
    <property type="entry name" value="WH_DNA-bd_sf"/>
</dbReference>
<dbReference type="GO" id="GO:0006950">
    <property type="term" value="P:response to stress"/>
    <property type="evidence" value="ECO:0007669"/>
    <property type="project" value="TreeGrafter"/>
</dbReference>
<comment type="caution">
    <text evidence="2">The sequence shown here is derived from an EMBL/GenBank/DDBJ whole genome shotgun (WGS) entry which is preliminary data.</text>
</comment>
<organism evidence="2 3">
    <name type="scientific">Ensifer adhaerens</name>
    <name type="common">Sinorhizobium morelense</name>
    <dbReference type="NCBI Taxonomy" id="106592"/>
    <lineage>
        <taxon>Bacteria</taxon>
        <taxon>Pseudomonadati</taxon>
        <taxon>Pseudomonadota</taxon>
        <taxon>Alphaproteobacteria</taxon>
        <taxon>Hyphomicrobiales</taxon>
        <taxon>Rhizobiaceae</taxon>
        <taxon>Sinorhizobium/Ensifer group</taxon>
        <taxon>Ensifer</taxon>
    </lineage>
</organism>
<dbReference type="SMART" id="SM00347">
    <property type="entry name" value="HTH_MARR"/>
    <property type="match status" value="1"/>
</dbReference>
<dbReference type="Gene3D" id="1.10.10.10">
    <property type="entry name" value="Winged helix-like DNA-binding domain superfamily/Winged helix DNA-binding domain"/>
    <property type="match status" value="1"/>
</dbReference>
<dbReference type="InterPro" id="IPR000835">
    <property type="entry name" value="HTH_MarR-typ"/>
</dbReference>
<dbReference type="OrthoDB" id="9783504at2"/>
<dbReference type="PROSITE" id="PS50995">
    <property type="entry name" value="HTH_MARR_2"/>
    <property type="match status" value="1"/>
</dbReference>
<dbReference type="InterPro" id="IPR011991">
    <property type="entry name" value="ArsR-like_HTH"/>
</dbReference>
<name>A0A0L8BF82_ENSAD</name>
<evidence type="ECO:0000259" key="1">
    <source>
        <dbReference type="PROSITE" id="PS50995"/>
    </source>
</evidence>
<dbReference type="PRINTS" id="PR00598">
    <property type="entry name" value="HTHMARR"/>
</dbReference>
<sequence>MAANTQIPPTIIDRIGDGFARIATAMRAEAWTAADVIGLNPTQLQILIFLVGRGKAGMRVKQIAAYLGVSQPTATDSINALTRKSFVAKLADPSDARAVAVAATAEGEAAVRRAGMIASATDDAFASLSTLEQEDLLVHLVKVIRALQAAGAIPEQRMCVNCRYFQPNAYPDSKEPHHCAFVNAPFGQADLRIDCGEYETADASNQAAAWKIFNRGAA</sequence>
<reference evidence="3" key="1">
    <citation type="submission" date="2015-07" db="EMBL/GenBank/DDBJ databases">
        <title>Whole genome sequence of an Ensifer adhaerens strain isolated from a cave pool in the Wind Cave National Park.</title>
        <authorList>
            <person name="Eng W.W.H."/>
            <person name="Gan H.M."/>
            <person name="Barton H.A."/>
            <person name="Savka M.A."/>
        </authorList>
    </citation>
    <scope>NUCLEOTIDE SEQUENCE [LARGE SCALE GENOMIC DNA]</scope>
    <source>
        <strain evidence="3">SD006</strain>
    </source>
</reference>
<dbReference type="CDD" id="cd00090">
    <property type="entry name" value="HTH_ARSR"/>
    <property type="match status" value="1"/>
</dbReference>
<dbReference type="PANTHER" id="PTHR33164">
    <property type="entry name" value="TRANSCRIPTIONAL REGULATOR, MARR FAMILY"/>
    <property type="match status" value="1"/>
</dbReference>
<protein>
    <recommendedName>
        <fullName evidence="1">HTH marR-type domain-containing protein</fullName>
    </recommendedName>
</protein>
<dbReference type="EMBL" id="LGAP01000039">
    <property type="protein sequence ID" value="KOF13346.1"/>
    <property type="molecule type" value="Genomic_DNA"/>
</dbReference>
<dbReference type="PANTHER" id="PTHR33164:SF43">
    <property type="entry name" value="HTH-TYPE TRANSCRIPTIONAL REPRESSOR YETL"/>
    <property type="match status" value="1"/>
</dbReference>
<dbReference type="GO" id="GO:0003700">
    <property type="term" value="F:DNA-binding transcription factor activity"/>
    <property type="evidence" value="ECO:0007669"/>
    <property type="project" value="InterPro"/>
</dbReference>
<dbReference type="Proteomes" id="UP000037425">
    <property type="component" value="Unassembled WGS sequence"/>
</dbReference>
<proteinExistence type="predicted"/>
<dbReference type="SUPFAM" id="SSF46785">
    <property type="entry name" value="Winged helix' DNA-binding domain"/>
    <property type="match status" value="1"/>
</dbReference>
<dbReference type="PATRIC" id="fig|106592.7.peg.5516"/>
<dbReference type="InterPro" id="IPR036388">
    <property type="entry name" value="WH-like_DNA-bd_sf"/>
</dbReference>
<gene>
    <name evidence="2" type="ORF">AC244_31585</name>
</gene>
<feature type="domain" description="HTH marR-type" evidence="1">
    <location>
        <begin position="1"/>
        <end position="145"/>
    </location>
</feature>
<evidence type="ECO:0000313" key="3">
    <source>
        <dbReference type="Proteomes" id="UP000037425"/>
    </source>
</evidence>
<evidence type="ECO:0000313" key="2">
    <source>
        <dbReference type="EMBL" id="KOF13346.1"/>
    </source>
</evidence>
<dbReference type="Pfam" id="PF12802">
    <property type="entry name" value="MarR_2"/>
    <property type="match status" value="1"/>
</dbReference>